<evidence type="ECO:0000256" key="1">
    <source>
        <dbReference type="SAM" id="MobiDB-lite"/>
    </source>
</evidence>
<sequence>MESKKVLGAHKFFSVKPHSRAELRNAHVAYQPTKSKTDAGLDDGKESVPRSCSNEGANLIRVADLDRCARSREKGGGLRLELVWLGAREDDAKVSGVRIEEGEREEESLRGCEGVRCGRRKGGRRRKVEGGANGNRIG</sequence>
<feature type="compositionally biased region" description="Basic and acidic residues" evidence="1">
    <location>
        <begin position="35"/>
        <end position="48"/>
    </location>
</feature>
<gene>
    <name evidence="2" type="ORF">GOBAR_AA26713</name>
</gene>
<proteinExistence type="predicted"/>
<feature type="region of interest" description="Disordered" evidence="1">
    <location>
        <begin position="31"/>
        <end position="52"/>
    </location>
</feature>
<dbReference type="EMBL" id="KZ666659">
    <property type="protein sequence ID" value="PPR93959.1"/>
    <property type="molecule type" value="Genomic_DNA"/>
</dbReference>
<evidence type="ECO:0000313" key="2">
    <source>
        <dbReference type="EMBL" id="PPR93959.1"/>
    </source>
</evidence>
<dbReference type="Proteomes" id="UP000239757">
    <property type="component" value="Unassembled WGS sequence"/>
</dbReference>
<name>A0A2P5WS86_GOSBA</name>
<organism evidence="2 3">
    <name type="scientific">Gossypium barbadense</name>
    <name type="common">Sea Island cotton</name>
    <name type="synonym">Hibiscus barbadensis</name>
    <dbReference type="NCBI Taxonomy" id="3634"/>
    <lineage>
        <taxon>Eukaryota</taxon>
        <taxon>Viridiplantae</taxon>
        <taxon>Streptophyta</taxon>
        <taxon>Embryophyta</taxon>
        <taxon>Tracheophyta</taxon>
        <taxon>Spermatophyta</taxon>
        <taxon>Magnoliopsida</taxon>
        <taxon>eudicotyledons</taxon>
        <taxon>Gunneridae</taxon>
        <taxon>Pentapetalae</taxon>
        <taxon>rosids</taxon>
        <taxon>malvids</taxon>
        <taxon>Malvales</taxon>
        <taxon>Malvaceae</taxon>
        <taxon>Malvoideae</taxon>
        <taxon>Gossypium</taxon>
    </lineage>
</organism>
<protein>
    <submittedName>
        <fullName evidence="2">Uncharacterized protein</fullName>
    </submittedName>
</protein>
<evidence type="ECO:0000313" key="3">
    <source>
        <dbReference type="Proteomes" id="UP000239757"/>
    </source>
</evidence>
<dbReference type="AlphaFoldDB" id="A0A2P5WS86"/>
<accession>A0A2P5WS86</accession>
<reference evidence="2 3" key="1">
    <citation type="submission" date="2015-01" db="EMBL/GenBank/DDBJ databases">
        <title>Genome of allotetraploid Gossypium barbadense reveals genomic plasticity and fiber elongation in cotton evolution.</title>
        <authorList>
            <person name="Chen X."/>
            <person name="Liu X."/>
            <person name="Zhao B."/>
            <person name="Zheng H."/>
            <person name="Hu Y."/>
            <person name="Lu G."/>
            <person name="Yang C."/>
            <person name="Chen J."/>
            <person name="Shan C."/>
            <person name="Zhang L."/>
            <person name="Zhou Y."/>
            <person name="Wang L."/>
            <person name="Guo W."/>
            <person name="Bai Y."/>
            <person name="Ruan J."/>
            <person name="Shangguan X."/>
            <person name="Mao Y."/>
            <person name="Jiang J."/>
            <person name="Zhu Y."/>
            <person name="Lei J."/>
            <person name="Kang H."/>
            <person name="Chen S."/>
            <person name="He X."/>
            <person name="Wang R."/>
            <person name="Wang Y."/>
            <person name="Chen J."/>
            <person name="Wang L."/>
            <person name="Yu S."/>
            <person name="Wang B."/>
            <person name="Wei J."/>
            <person name="Song S."/>
            <person name="Lu X."/>
            <person name="Gao Z."/>
            <person name="Gu W."/>
            <person name="Deng X."/>
            <person name="Ma D."/>
            <person name="Wang S."/>
            <person name="Liang W."/>
            <person name="Fang L."/>
            <person name="Cai C."/>
            <person name="Zhu X."/>
            <person name="Zhou B."/>
            <person name="Zhang Y."/>
            <person name="Chen Z."/>
            <person name="Xu S."/>
            <person name="Zhu R."/>
            <person name="Wang S."/>
            <person name="Zhang T."/>
            <person name="Zhao G."/>
        </authorList>
    </citation>
    <scope>NUCLEOTIDE SEQUENCE [LARGE SCALE GENOMIC DNA]</scope>
    <source>
        <strain evidence="3">cv. Xinhai21</strain>
        <tissue evidence="2">Leaf</tissue>
    </source>
</reference>